<evidence type="ECO:0000313" key="1">
    <source>
        <dbReference type="EMBL" id="UOQ75086.1"/>
    </source>
</evidence>
<dbReference type="KEGG" id="hcu:MUN79_02435"/>
<gene>
    <name evidence="1" type="ORF">MUN79_02435</name>
</gene>
<reference evidence="1" key="1">
    <citation type="submission" date="2022-04" db="EMBL/GenBank/DDBJ databases">
        <title>Hymenobacter sp. isolated from the air.</title>
        <authorList>
            <person name="Won M."/>
            <person name="Lee C.-M."/>
            <person name="Woen H.-Y."/>
            <person name="Kwon S.-W."/>
        </authorList>
    </citation>
    <scope>NUCLEOTIDE SEQUENCE</scope>
    <source>
        <strain evidence="1">5116S-3</strain>
    </source>
</reference>
<sequence length="146" mass="16411">MQVNNPDDAVRQALHEHGVVDYYEPDGVPRASTDPATGRTGFYISCSSATADYFRRQPYVQALTVPEYPVRLFPVVADFHNPAAAPSRQPQEWQLDDYGPLAVPRRGQTITLTPANAAMYYTIVAQYEHNEGISWQQGMIYQHGRP</sequence>
<dbReference type="EMBL" id="CP095046">
    <property type="protein sequence ID" value="UOQ75086.1"/>
    <property type="molecule type" value="Genomic_DNA"/>
</dbReference>
<protein>
    <submittedName>
        <fullName evidence="1">Uncharacterized protein</fullName>
    </submittedName>
</protein>
<dbReference type="Proteomes" id="UP000831796">
    <property type="component" value="Chromosome"/>
</dbReference>
<proteinExistence type="predicted"/>
<accession>A0A8T9QC24</accession>
<dbReference type="AlphaFoldDB" id="A0A8T9QC24"/>
<keyword evidence="2" id="KW-1185">Reference proteome</keyword>
<dbReference type="RefSeq" id="WP_244678419.1">
    <property type="nucleotide sequence ID" value="NZ_CP095046.1"/>
</dbReference>
<organism evidence="1 2">
    <name type="scientific">Hymenobacter cellulosilyticus</name>
    <dbReference type="NCBI Taxonomy" id="2932248"/>
    <lineage>
        <taxon>Bacteria</taxon>
        <taxon>Pseudomonadati</taxon>
        <taxon>Bacteroidota</taxon>
        <taxon>Cytophagia</taxon>
        <taxon>Cytophagales</taxon>
        <taxon>Hymenobacteraceae</taxon>
        <taxon>Hymenobacter</taxon>
    </lineage>
</organism>
<evidence type="ECO:0000313" key="2">
    <source>
        <dbReference type="Proteomes" id="UP000831796"/>
    </source>
</evidence>
<name>A0A8T9QC24_9BACT</name>